<reference evidence="4 5" key="1">
    <citation type="submission" date="2024-10" db="EMBL/GenBank/DDBJ databases">
        <title>The Natural Products Discovery Center: Release of the First 8490 Sequenced Strains for Exploring Actinobacteria Biosynthetic Diversity.</title>
        <authorList>
            <person name="Kalkreuter E."/>
            <person name="Kautsar S.A."/>
            <person name="Yang D."/>
            <person name="Bader C.D."/>
            <person name="Teijaro C.N."/>
            <person name="Fluegel L."/>
            <person name="Davis C.M."/>
            <person name="Simpson J.R."/>
            <person name="Lauterbach L."/>
            <person name="Steele A.D."/>
            <person name="Gui C."/>
            <person name="Meng S."/>
            <person name="Li G."/>
            <person name="Viehrig K."/>
            <person name="Ye F."/>
            <person name="Su P."/>
            <person name="Kiefer A.F."/>
            <person name="Nichols A."/>
            <person name="Cepeda A.J."/>
            <person name="Yan W."/>
            <person name="Fan B."/>
            <person name="Jiang Y."/>
            <person name="Adhikari A."/>
            <person name="Zheng C.-J."/>
            <person name="Schuster L."/>
            <person name="Cowan T.M."/>
            <person name="Smanski M.J."/>
            <person name="Chevrette M.G."/>
            <person name="De Carvalho L.P.S."/>
            <person name="Shen B."/>
        </authorList>
    </citation>
    <scope>NUCLEOTIDE SEQUENCE [LARGE SCALE GENOMIC DNA]</scope>
    <source>
        <strain evidence="4 5">NPDC087045</strain>
    </source>
</reference>
<dbReference type="PANTHER" id="PTHR34047:SF8">
    <property type="entry name" value="PROTEIN YKFC"/>
    <property type="match status" value="1"/>
</dbReference>
<dbReference type="SUPFAM" id="SSF56672">
    <property type="entry name" value="DNA/RNA polymerases"/>
    <property type="match status" value="1"/>
</dbReference>
<dbReference type="RefSeq" id="WP_402703661.1">
    <property type="nucleotide sequence ID" value="NZ_JBIUZV010000024.1"/>
</dbReference>
<protein>
    <submittedName>
        <fullName evidence="4">Reverse transcriptase domain-containing protein</fullName>
    </submittedName>
</protein>
<dbReference type="Pfam" id="PF00078">
    <property type="entry name" value="RVT_1"/>
    <property type="match status" value="1"/>
</dbReference>
<keyword evidence="4" id="KW-0695">RNA-directed DNA polymerase</keyword>
<dbReference type="InterPro" id="IPR043502">
    <property type="entry name" value="DNA/RNA_pol_sf"/>
</dbReference>
<dbReference type="PROSITE" id="PS50878">
    <property type="entry name" value="RT_POL"/>
    <property type="match status" value="1"/>
</dbReference>
<proteinExistence type="inferred from homology"/>
<sequence length="465" mass="52717">MDGAVPQFARIMEVKAIMTERSFNLVVPLAHKATDMRIADTTGSNRDWSGAVSLLKNRPGDVESTMVTAGPGIRTSTTATRTTTTPTTRSARAPSAGWSTPDFSFAELVQAYFDCRRTKRNSPTALAFEANLERNLRALHDELKDGSYTPGCSLCFIITRPKPREVWAADFRDRIVHHLLHNRIAPRFYAAFIADSCACIPGRGTLYGAERLESKVRSITQNWSRDAFYLKCDLANFFVSIDKRILRDLLARRITESSWMSLAEAVLFHDPRQNFAYRGAPSALDLVPAHKRLTNQPAHLGLPIGNLSSQFFANVYLDELDQFVKHRLGCRHYIRYVDDFVLLHDSAEWLNDAKAQIEVFLANKLAARLNPKKTILQPILRGIDFVGQVIKPWSRSLRRRTFNDAIQRVRSIDAEEVFETANSYFGLMRQASHGHHDRALLGKELMRRGYSIKSDLTKTFRKNSK</sequence>
<evidence type="ECO:0000259" key="3">
    <source>
        <dbReference type="PROSITE" id="PS50878"/>
    </source>
</evidence>
<evidence type="ECO:0000313" key="5">
    <source>
        <dbReference type="Proteomes" id="UP001617427"/>
    </source>
</evidence>
<evidence type="ECO:0000256" key="1">
    <source>
        <dbReference type="ARBA" id="ARBA00034120"/>
    </source>
</evidence>
<dbReference type="Proteomes" id="UP001617427">
    <property type="component" value="Unassembled WGS sequence"/>
</dbReference>
<evidence type="ECO:0000313" key="4">
    <source>
        <dbReference type="EMBL" id="MFJ3048555.1"/>
    </source>
</evidence>
<name>A0ABW8F5G7_9BURK</name>
<dbReference type="InterPro" id="IPR051083">
    <property type="entry name" value="GrpII_Intron_Splice-Mob/Def"/>
</dbReference>
<keyword evidence="4" id="KW-0548">Nucleotidyltransferase</keyword>
<dbReference type="CDD" id="cd01646">
    <property type="entry name" value="RT_Bac_retron_I"/>
    <property type="match status" value="1"/>
</dbReference>
<comment type="similarity">
    <text evidence="1">Belongs to the bacterial reverse transcriptase family.</text>
</comment>
<keyword evidence="5" id="KW-1185">Reference proteome</keyword>
<gene>
    <name evidence="4" type="ORF">ACIPEN_22200</name>
</gene>
<comment type="caution">
    <text evidence="4">The sequence shown here is derived from an EMBL/GenBank/DDBJ whole genome shotgun (WGS) entry which is preliminary data.</text>
</comment>
<accession>A0ABW8F5G7</accession>
<keyword evidence="4" id="KW-0808">Transferase</keyword>
<dbReference type="PANTHER" id="PTHR34047">
    <property type="entry name" value="NUCLEAR INTRON MATURASE 1, MITOCHONDRIAL-RELATED"/>
    <property type="match status" value="1"/>
</dbReference>
<dbReference type="InterPro" id="IPR000477">
    <property type="entry name" value="RT_dom"/>
</dbReference>
<dbReference type="GO" id="GO:0003964">
    <property type="term" value="F:RNA-directed DNA polymerase activity"/>
    <property type="evidence" value="ECO:0007669"/>
    <property type="project" value="UniProtKB-KW"/>
</dbReference>
<dbReference type="EMBL" id="JBIUZV010000024">
    <property type="protein sequence ID" value="MFJ3048555.1"/>
    <property type="molecule type" value="Genomic_DNA"/>
</dbReference>
<feature type="domain" description="Reverse transcriptase" evidence="3">
    <location>
        <begin position="141"/>
        <end position="390"/>
    </location>
</feature>
<feature type="compositionally biased region" description="Low complexity" evidence="2">
    <location>
        <begin position="74"/>
        <end position="96"/>
    </location>
</feature>
<organism evidence="4 5">
    <name type="scientific">Herbaspirillum chlorophenolicum</name>
    <dbReference type="NCBI Taxonomy" id="211589"/>
    <lineage>
        <taxon>Bacteria</taxon>
        <taxon>Pseudomonadati</taxon>
        <taxon>Pseudomonadota</taxon>
        <taxon>Betaproteobacteria</taxon>
        <taxon>Burkholderiales</taxon>
        <taxon>Oxalobacteraceae</taxon>
        <taxon>Herbaspirillum</taxon>
    </lineage>
</organism>
<evidence type="ECO:0000256" key="2">
    <source>
        <dbReference type="SAM" id="MobiDB-lite"/>
    </source>
</evidence>
<feature type="region of interest" description="Disordered" evidence="2">
    <location>
        <begin position="63"/>
        <end position="96"/>
    </location>
</feature>